<dbReference type="Proteomes" id="UP000756132">
    <property type="component" value="Chromosome 13"/>
</dbReference>
<dbReference type="RefSeq" id="XP_047769602.1">
    <property type="nucleotide sequence ID" value="XM_047913769.1"/>
</dbReference>
<dbReference type="AlphaFoldDB" id="A0A9Q8PMG3"/>
<feature type="signal peptide" evidence="1">
    <location>
        <begin position="1"/>
        <end position="16"/>
    </location>
</feature>
<dbReference type="GeneID" id="71994499"/>
<feature type="chain" id="PRO_5040135958" evidence="1">
    <location>
        <begin position="17"/>
        <end position="79"/>
    </location>
</feature>
<evidence type="ECO:0000256" key="1">
    <source>
        <dbReference type="SAM" id="SignalP"/>
    </source>
</evidence>
<reference evidence="2" key="2">
    <citation type="journal article" date="2022" name="Microb. Genom.">
        <title>A chromosome-scale genome assembly of the tomato pathogen Cladosporium fulvum reveals a compartmentalized genome architecture and the presence of a dispensable chromosome.</title>
        <authorList>
            <person name="Zaccaron A.Z."/>
            <person name="Chen L.H."/>
            <person name="Samaras A."/>
            <person name="Stergiopoulos I."/>
        </authorList>
    </citation>
    <scope>NUCLEOTIDE SEQUENCE</scope>
    <source>
        <strain evidence="2">Race5_Kim</strain>
    </source>
</reference>
<gene>
    <name evidence="2" type="ORF">CLAFUR5_14621</name>
</gene>
<sequence length="79" mass="8265">MLALAVLAGFTLFGSAAPVSNTLSVDFNTTSLGQPASPFIMVNNYTIIWPDHACTAADFDSVKLALDAAKDFTDAAKDP</sequence>
<dbReference type="KEGG" id="ffu:CLAFUR5_14621"/>
<evidence type="ECO:0000313" key="2">
    <source>
        <dbReference type="EMBL" id="UJO25236.1"/>
    </source>
</evidence>
<protein>
    <submittedName>
        <fullName evidence="2">Uncharacterized protein</fullName>
    </submittedName>
</protein>
<organism evidence="2 3">
    <name type="scientific">Passalora fulva</name>
    <name type="common">Tomato leaf mold</name>
    <name type="synonym">Cladosporium fulvum</name>
    <dbReference type="NCBI Taxonomy" id="5499"/>
    <lineage>
        <taxon>Eukaryota</taxon>
        <taxon>Fungi</taxon>
        <taxon>Dikarya</taxon>
        <taxon>Ascomycota</taxon>
        <taxon>Pezizomycotina</taxon>
        <taxon>Dothideomycetes</taxon>
        <taxon>Dothideomycetidae</taxon>
        <taxon>Mycosphaerellales</taxon>
        <taxon>Mycosphaerellaceae</taxon>
        <taxon>Fulvia</taxon>
    </lineage>
</organism>
<accession>A0A9Q8PMG3</accession>
<reference evidence="2" key="1">
    <citation type="submission" date="2021-12" db="EMBL/GenBank/DDBJ databases">
        <authorList>
            <person name="Zaccaron A."/>
            <person name="Stergiopoulos I."/>
        </authorList>
    </citation>
    <scope>NUCLEOTIDE SEQUENCE</scope>
    <source>
        <strain evidence="2">Race5_Kim</strain>
    </source>
</reference>
<keyword evidence="1" id="KW-0732">Signal</keyword>
<keyword evidence="3" id="KW-1185">Reference proteome</keyword>
<proteinExistence type="predicted"/>
<evidence type="ECO:0000313" key="3">
    <source>
        <dbReference type="Proteomes" id="UP000756132"/>
    </source>
</evidence>
<name>A0A9Q8PMG3_PASFU</name>
<dbReference type="EMBL" id="CP090175">
    <property type="protein sequence ID" value="UJO25236.1"/>
    <property type="molecule type" value="Genomic_DNA"/>
</dbReference>